<organism evidence="4 5">
    <name type="scientific">Spirosoma foliorum</name>
    <dbReference type="NCBI Taxonomy" id="2710596"/>
    <lineage>
        <taxon>Bacteria</taxon>
        <taxon>Pseudomonadati</taxon>
        <taxon>Bacteroidota</taxon>
        <taxon>Cytophagia</taxon>
        <taxon>Cytophagales</taxon>
        <taxon>Cytophagaceae</taxon>
        <taxon>Spirosoma</taxon>
    </lineage>
</organism>
<feature type="signal peptide" evidence="2">
    <location>
        <begin position="1"/>
        <end position="19"/>
    </location>
</feature>
<proteinExistence type="predicted"/>
<dbReference type="Pfam" id="PF13505">
    <property type="entry name" value="OMP_b-brl"/>
    <property type="match status" value="1"/>
</dbReference>
<dbReference type="SUPFAM" id="SSF56925">
    <property type="entry name" value="OMPA-like"/>
    <property type="match status" value="1"/>
</dbReference>
<feature type="domain" description="Outer membrane protein beta-barrel" evidence="3">
    <location>
        <begin position="8"/>
        <end position="191"/>
    </location>
</feature>
<sequence length="196" mass="21524">MKNLICIVLLVFIQISAKAQTEKGRWNAGFSVGQFSYQKNDLLSGFSGSISPTAGYFVARNFLIGTGIPISYSSTDYSNLGVIRRMRVTSIGVSPFARYYIGASKLKPYVGIAYTYSHSNYHEENSQTIPTIMNDESTSASLTPSLGLAYFINRSISLDAQLGYNFYSSKASIFDSSAYNYRVATLGIGFNIFFGS</sequence>
<dbReference type="RefSeq" id="WP_182461332.1">
    <property type="nucleotide sequence ID" value="NZ_CP059732.1"/>
</dbReference>
<feature type="chain" id="PRO_5028850392" evidence="2">
    <location>
        <begin position="20"/>
        <end position="196"/>
    </location>
</feature>
<protein>
    <submittedName>
        <fullName evidence="4">Porin family protein</fullName>
    </submittedName>
</protein>
<dbReference type="EMBL" id="CP059732">
    <property type="protein sequence ID" value="QMW04076.1"/>
    <property type="molecule type" value="Genomic_DNA"/>
</dbReference>
<accession>A0A7G5GYY4</accession>
<gene>
    <name evidence="4" type="ORF">H3H32_03715</name>
</gene>
<reference evidence="4 5" key="1">
    <citation type="submission" date="2020-07" db="EMBL/GenBank/DDBJ databases">
        <title>Spirosoma foliorum sp. nov., isolated from the leaves on the Nejang mountain Korea, Republic of.</title>
        <authorList>
            <person name="Ho H."/>
            <person name="Lee Y.-J."/>
            <person name="Nurcahyanto D.-A."/>
            <person name="Kim S.-G."/>
        </authorList>
    </citation>
    <scope>NUCLEOTIDE SEQUENCE [LARGE SCALE GENOMIC DNA]</scope>
    <source>
        <strain evidence="4 5">PL0136</strain>
    </source>
</reference>
<evidence type="ECO:0000313" key="5">
    <source>
        <dbReference type="Proteomes" id="UP000515369"/>
    </source>
</evidence>
<dbReference type="InterPro" id="IPR011250">
    <property type="entry name" value="OMP/PagP_B-barrel"/>
</dbReference>
<evidence type="ECO:0000256" key="1">
    <source>
        <dbReference type="ARBA" id="ARBA00022729"/>
    </source>
</evidence>
<dbReference type="Proteomes" id="UP000515369">
    <property type="component" value="Chromosome"/>
</dbReference>
<keyword evidence="5" id="KW-1185">Reference proteome</keyword>
<dbReference type="InterPro" id="IPR027385">
    <property type="entry name" value="Beta-barrel_OMP"/>
</dbReference>
<evidence type="ECO:0000256" key="2">
    <source>
        <dbReference type="SAM" id="SignalP"/>
    </source>
</evidence>
<evidence type="ECO:0000259" key="3">
    <source>
        <dbReference type="Pfam" id="PF13505"/>
    </source>
</evidence>
<dbReference type="KEGG" id="sfol:H3H32_03715"/>
<dbReference type="AlphaFoldDB" id="A0A7G5GYY4"/>
<keyword evidence="1 2" id="KW-0732">Signal</keyword>
<name>A0A7G5GYY4_9BACT</name>
<dbReference type="Gene3D" id="2.40.160.20">
    <property type="match status" value="1"/>
</dbReference>
<evidence type="ECO:0000313" key="4">
    <source>
        <dbReference type="EMBL" id="QMW04076.1"/>
    </source>
</evidence>